<comment type="caution">
    <text evidence="2">The sequence shown here is derived from an EMBL/GenBank/DDBJ whole genome shotgun (WGS) entry which is preliminary data.</text>
</comment>
<reference evidence="2 3" key="1">
    <citation type="submission" date="2024-09" db="EMBL/GenBank/DDBJ databases">
        <authorList>
            <person name="Sun Q."/>
            <person name="Mori K."/>
        </authorList>
    </citation>
    <scope>NUCLEOTIDE SEQUENCE [LARGE SCALE GENOMIC DNA]</scope>
    <source>
        <strain evidence="2 3">CCM 8654</strain>
    </source>
</reference>
<evidence type="ECO:0000313" key="2">
    <source>
        <dbReference type="EMBL" id="MFC0223772.1"/>
    </source>
</evidence>
<proteinExistence type="predicted"/>
<dbReference type="RefSeq" id="WP_378519568.1">
    <property type="nucleotide sequence ID" value="NZ_CBCSDI010000061.1"/>
</dbReference>
<keyword evidence="1" id="KW-0812">Transmembrane</keyword>
<organism evidence="2 3">
    <name type="scientific">Nocardioides zeicaulis</name>
    <dbReference type="NCBI Taxonomy" id="1776857"/>
    <lineage>
        <taxon>Bacteria</taxon>
        <taxon>Bacillati</taxon>
        <taxon>Actinomycetota</taxon>
        <taxon>Actinomycetes</taxon>
        <taxon>Propionibacteriales</taxon>
        <taxon>Nocardioidaceae</taxon>
        <taxon>Nocardioides</taxon>
    </lineage>
</organism>
<gene>
    <name evidence="2" type="ORF">ACFFJG_14895</name>
</gene>
<dbReference type="Proteomes" id="UP001589698">
    <property type="component" value="Unassembled WGS sequence"/>
</dbReference>
<accession>A0ABV6E455</accession>
<keyword evidence="3" id="KW-1185">Reference proteome</keyword>
<keyword evidence="1" id="KW-1133">Transmembrane helix</keyword>
<keyword evidence="1" id="KW-0472">Membrane</keyword>
<feature type="transmembrane region" description="Helical" evidence="1">
    <location>
        <begin position="114"/>
        <end position="135"/>
    </location>
</feature>
<dbReference type="EMBL" id="JBHLXH010000002">
    <property type="protein sequence ID" value="MFC0223772.1"/>
    <property type="molecule type" value="Genomic_DNA"/>
</dbReference>
<sequence length="291" mass="31256">MARRPHDPDGDFAGYLAVRWPDLVGGLEAEGIDPDAARLAVAVTMLGHRRGWSRLVREQQVDVVLWSEARERAGLVARPGEAAPHGVGVPDPADPPEPWLERAREVRAGERRRTVRRTMVGLAVVAVLAAGWTWWATRPEVAPVREEANPLPVAWYSGGELHLADVVVGLPDVDEFVADGADVVARLGSGDYVRVRADGDVEPLDAAPAQLADTGPAPAYLPPGRYDTRVQSVPLPGGGWAHLIDSSRRSGAQDAVRRSESGRRALVVCPTESTCQPPITITATDGSVRLR</sequence>
<evidence type="ECO:0000313" key="3">
    <source>
        <dbReference type="Proteomes" id="UP001589698"/>
    </source>
</evidence>
<evidence type="ECO:0000256" key="1">
    <source>
        <dbReference type="SAM" id="Phobius"/>
    </source>
</evidence>
<name>A0ABV6E455_9ACTN</name>
<protein>
    <submittedName>
        <fullName evidence="2">Uncharacterized protein</fullName>
    </submittedName>
</protein>